<evidence type="ECO:0000256" key="6">
    <source>
        <dbReference type="ARBA" id="ARBA00022840"/>
    </source>
</evidence>
<dbReference type="InterPro" id="IPR011009">
    <property type="entry name" value="Kinase-like_dom_sf"/>
</dbReference>
<dbReference type="PANTHER" id="PTHR24363">
    <property type="entry name" value="SERINE/THREONINE PROTEIN KINASE"/>
    <property type="match status" value="1"/>
</dbReference>
<comment type="catalytic activity">
    <reaction evidence="8">
        <text>L-seryl-[protein] + ATP = O-phospho-L-seryl-[protein] + ADP + H(+)</text>
        <dbReference type="Rhea" id="RHEA:17989"/>
        <dbReference type="Rhea" id="RHEA-COMP:9863"/>
        <dbReference type="Rhea" id="RHEA-COMP:11604"/>
        <dbReference type="ChEBI" id="CHEBI:15378"/>
        <dbReference type="ChEBI" id="CHEBI:29999"/>
        <dbReference type="ChEBI" id="CHEBI:30616"/>
        <dbReference type="ChEBI" id="CHEBI:83421"/>
        <dbReference type="ChEBI" id="CHEBI:456216"/>
        <dbReference type="EC" id="2.7.11.1"/>
    </reaction>
</comment>
<accession>A0AAV3XH74</accession>
<dbReference type="GO" id="GO:0005524">
    <property type="term" value="F:ATP binding"/>
    <property type="evidence" value="ECO:0007669"/>
    <property type="project" value="UniProtKB-KW"/>
</dbReference>
<keyword evidence="5 10" id="KW-0418">Kinase</keyword>
<keyword evidence="2 10" id="KW-0723">Serine/threonine-protein kinase</keyword>
<name>A0AAV3XH74_9CYAN</name>
<keyword evidence="3" id="KW-0808">Transferase</keyword>
<dbReference type="Pfam" id="PF00069">
    <property type="entry name" value="Pkinase"/>
    <property type="match status" value="1"/>
</dbReference>
<evidence type="ECO:0000259" key="9">
    <source>
        <dbReference type="PROSITE" id="PS50011"/>
    </source>
</evidence>
<dbReference type="SMART" id="SM00220">
    <property type="entry name" value="S_TKc"/>
    <property type="match status" value="1"/>
</dbReference>
<proteinExistence type="predicted"/>
<dbReference type="PROSITE" id="PS00108">
    <property type="entry name" value="PROTEIN_KINASE_ST"/>
    <property type="match status" value="1"/>
</dbReference>
<protein>
    <recommendedName>
        <fullName evidence="1">non-specific serine/threonine protein kinase</fullName>
        <ecNumber evidence="1">2.7.11.1</ecNumber>
    </recommendedName>
</protein>
<dbReference type="NCBIfam" id="NF045510">
    <property type="entry name" value="4Cys_prefix_kin"/>
    <property type="match status" value="1"/>
</dbReference>
<reference evidence="10" key="1">
    <citation type="submission" date="2019-10" db="EMBL/GenBank/DDBJ databases">
        <title>Draft genome sequece of Microseira wollei NIES-4236.</title>
        <authorList>
            <person name="Yamaguchi H."/>
            <person name="Suzuki S."/>
            <person name="Kawachi M."/>
        </authorList>
    </citation>
    <scope>NUCLEOTIDE SEQUENCE</scope>
    <source>
        <strain evidence="10">NIES-4236</strain>
    </source>
</reference>
<evidence type="ECO:0000256" key="7">
    <source>
        <dbReference type="ARBA" id="ARBA00047899"/>
    </source>
</evidence>
<comment type="caution">
    <text evidence="10">The sequence shown here is derived from an EMBL/GenBank/DDBJ whole genome shotgun (WGS) entry which is preliminary data.</text>
</comment>
<dbReference type="PROSITE" id="PS50011">
    <property type="entry name" value="PROTEIN_KINASE_DOM"/>
    <property type="match status" value="1"/>
</dbReference>
<evidence type="ECO:0000256" key="4">
    <source>
        <dbReference type="ARBA" id="ARBA00022741"/>
    </source>
</evidence>
<keyword evidence="6" id="KW-0067">ATP-binding</keyword>
<dbReference type="InterPro" id="IPR000719">
    <property type="entry name" value="Prot_kinase_dom"/>
</dbReference>
<evidence type="ECO:0000256" key="1">
    <source>
        <dbReference type="ARBA" id="ARBA00012513"/>
    </source>
</evidence>
<feature type="domain" description="Protein kinase" evidence="9">
    <location>
        <begin position="34"/>
        <end position="320"/>
    </location>
</feature>
<evidence type="ECO:0000256" key="5">
    <source>
        <dbReference type="ARBA" id="ARBA00022777"/>
    </source>
</evidence>
<comment type="catalytic activity">
    <reaction evidence="7">
        <text>L-threonyl-[protein] + ATP = O-phospho-L-threonyl-[protein] + ADP + H(+)</text>
        <dbReference type="Rhea" id="RHEA:46608"/>
        <dbReference type="Rhea" id="RHEA-COMP:11060"/>
        <dbReference type="Rhea" id="RHEA-COMP:11605"/>
        <dbReference type="ChEBI" id="CHEBI:15378"/>
        <dbReference type="ChEBI" id="CHEBI:30013"/>
        <dbReference type="ChEBI" id="CHEBI:30616"/>
        <dbReference type="ChEBI" id="CHEBI:61977"/>
        <dbReference type="ChEBI" id="CHEBI:456216"/>
        <dbReference type="EC" id="2.7.11.1"/>
    </reaction>
</comment>
<dbReference type="GO" id="GO:0004674">
    <property type="term" value="F:protein serine/threonine kinase activity"/>
    <property type="evidence" value="ECO:0007669"/>
    <property type="project" value="UniProtKB-KW"/>
</dbReference>
<dbReference type="InterPro" id="IPR008271">
    <property type="entry name" value="Ser/Thr_kinase_AS"/>
</dbReference>
<evidence type="ECO:0000256" key="8">
    <source>
        <dbReference type="ARBA" id="ARBA00048679"/>
    </source>
</evidence>
<dbReference type="EC" id="2.7.11.1" evidence="1"/>
<evidence type="ECO:0000256" key="3">
    <source>
        <dbReference type="ARBA" id="ARBA00022679"/>
    </source>
</evidence>
<keyword evidence="4" id="KW-0547">Nucleotide-binding</keyword>
<gene>
    <name evidence="10" type="ORF">MiSe_56930</name>
</gene>
<dbReference type="Gene3D" id="1.10.510.10">
    <property type="entry name" value="Transferase(Phosphotransferase) domain 1"/>
    <property type="match status" value="1"/>
</dbReference>
<dbReference type="EMBL" id="BLAY01000102">
    <property type="protein sequence ID" value="GET40881.1"/>
    <property type="molecule type" value="Genomic_DNA"/>
</dbReference>
<dbReference type="SUPFAM" id="SSF56112">
    <property type="entry name" value="Protein kinase-like (PK-like)"/>
    <property type="match status" value="1"/>
</dbReference>
<dbReference type="PANTHER" id="PTHR24363:SF0">
    <property type="entry name" value="SERINE_THREONINE KINASE LIKE DOMAIN CONTAINING 1"/>
    <property type="match status" value="1"/>
</dbReference>
<evidence type="ECO:0000256" key="2">
    <source>
        <dbReference type="ARBA" id="ARBA00022527"/>
    </source>
</evidence>
<dbReference type="AlphaFoldDB" id="A0AAV3XH74"/>
<organism evidence="10 11">
    <name type="scientific">Microseira wollei NIES-4236</name>
    <dbReference type="NCBI Taxonomy" id="2530354"/>
    <lineage>
        <taxon>Bacteria</taxon>
        <taxon>Bacillati</taxon>
        <taxon>Cyanobacteriota</taxon>
        <taxon>Cyanophyceae</taxon>
        <taxon>Oscillatoriophycideae</taxon>
        <taxon>Aerosakkonematales</taxon>
        <taxon>Aerosakkonemataceae</taxon>
        <taxon>Microseira</taxon>
    </lineage>
</organism>
<evidence type="ECO:0000313" key="11">
    <source>
        <dbReference type="Proteomes" id="UP001050975"/>
    </source>
</evidence>
<sequence>MIYCINPKCPQPQNPDNCLFCQYCGSSLLLDGRYRVMKILGQGGFGKTFEVDDSGTAKVLKVLINEYPIAIALFQREAEVLSYLRHPGIPRVEPDGYFTFFPRRSKAALHCLVMEKIAGLNLEEWLHQHRDRPMAQEQAIAWLKQLVQILQEIHQQHYFHRDIKPSNIMLRSPHAPLAKGGCPLGNESLLAPLSKGGWGDQLVLIDFGAVREVTETYKLKLEGNNVTGVMSPGFTPQEQVEGKAVPQSDFFALGRTFVYLLTGIHPLKFPQHVATNRLIWREQAPQVSQSLAGLIDYLMAPLPGKRPQNAQEILWCIQEIEQNGYQR</sequence>
<dbReference type="Proteomes" id="UP001050975">
    <property type="component" value="Unassembled WGS sequence"/>
</dbReference>
<dbReference type="Gene3D" id="3.30.200.20">
    <property type="entry name" value="Phosphorylase Kinase, domain 1"/>
    <property type="match status" value="1"/>
</dbReference>
<dbReference type="CDD" id="cd14014">
    <property type="entry name" value="STKc_PknB_like"/>
    <property type="match status" value="1"/>
</dbReference>
<keyword evidence="11" id="KW-1185">Reference proteome</keyword>
<evidence type="ECO:0000313" key="10">
    <source>
        <dbReference type="EMBL" id="GET40881.1"/>
    </source>
</evidence>